<name>A0ACC1K8E2_9FUNG</name>
<evidence type="ECO:0000313" key="1">
    <source>
        <dbReference type="EMBL" id="KAJ2775184.1"/>
    </source>
</evidence>
<dbReference type="Proteomes" id="UP001140234">
    <property type="component" value="Unassembled WGS sequence"/>
</dbReference>
<comment type="caution">
    <text evidence="1">The sequence shown here is derived from an EMBL/GenBank/DDBJ whole genome shotgun (WGS) entry which is preliminary data.</text>
</comment>
<proteinExistence type="predicted"/>
<evidence type="ECO:0000313" key="2">
    <source>
        <dbReference type="Proteomes" id="UP001140234"/>
    </source>
</evidence>
<sequence>MVQPALERLIGHQPLDVFAFHTLRPKTPSSLAPLPALSLSAPAAHSEKAPGCVEAHPQFHPRHGKRPLPAPLPARVVGKHVMAGSTFLKTLADDGFIVDKSLTCKALLETPEDAVRICLPRRFGKSFNLSVIEQFFNPVTVHECRDGTGKPDFDAARDDRRQLFRRSLLGKRYPEFVTSHFASIPVIQIDFKDSGGKSLGSFYASLASAIYEAATFWIKAYRRSELLKDDARAEFEVLEDTYSTMRTYLRKENDSQWEARGGLAYGLFSDLSEFLVAQHGDKYIVLVDEYDQPLEAALGKEWQAKADKAYLGMLMKMFKGNKHLSKGLLVGVHEFKLSDRQSGLNSAEEVSLTTGRYSEEPTAPSDIGEASPGPLAELFAFTREDVAELIKRTREVSEDARAYSQEQIMDAITTWYDGYDFGFLAKRYNPWSVLKFLRRLAAGGTIKKAAAPYWVDTGNMASVAQLARGHREEILRLAPRLLHDYSTGATDSSIRVAGQDGKAECVLPSGHFQRVNIGGTTYPSSRTDLRNTNELVTLLLHLGYLTMGPGNGLRIPNGEMGAMWRNATADILFDADNAAARGDMRATLINQLYDGDITGITELMKVVTRALPNVNKKSYLELNYANMFRVCLDLVFGHDPAVTIMNEPETSGGKADIVLMFTPQDRSSRLVVIIEMKRIEDADAKTRARARAKGKELASAALEQIYEKGYAQRHEGLPVRLDIGMAVGKGSVIQSYGRWWTWSADKAHPHGKLKWTRSASPFEDRGGKMEASDGGDDGGADARADAEAAVVPDLGKV</sequence>
<accession>A0ACC1K8E2</accession>
<organism evidence="1 2">
    <name type="scientific">Coemansia nantahalensis</name>
    <dbReference type="NCBI Taxonomy" id="2789366"/>
    <lineage>
        <taxon>Eukaryota</taxon>
        <taxon>Fungi</taxon>
        <taxon>Fungi incertae sedis</taxon>
        <taxon>Zoopagomycota</taxon>
        <taxon>Kickxellomycotina</taxon>
        <taxon>Kickxellomycetes</taxon>
        <taxon>Kickxellales</taxon>
        <taxon>Kickxellaceae</taxon>
        <taxon>Coemansia</taxon>
    </lineage>
</organism>
<dbReference type="EMBL" id="JANBUJ010000032">
    <property type="protein sequence ID" value="KAJ2775184.1"/>
    <property type="molecule type" value="Genomic_DNA"/>
</dbReference>
<keyword evidence="2" id="KW-1185">Reference proteome</keyword>
<protein>
    <submittedName>
        <fullName evidence="1">Uncharacterized protein</fullName>
    </submittedName>
</protein>
<gene>
    <name evidence="1" type="ORF">IWQ57_000506</name>
</gene>
<reference evidence="1" key="1">
    <citation type="submission" date="2022-07" db="EMBL/GenBank/DDBJ databases">
        <title>Phylogenomic reconstructions and comparative analyses of Kickxellomycotina fungi.</title>
        <authorList>
            <person name="Reynolds N.K."/>
            <person name="Stajich J.E."/>
            <person name="Barry K."/>
            <person name="Grigoriev I.V."/>
            <person name="Crous P."/>
            <person name="Smith M.E."/>
        </authorList>
    </citation>
    <scope>NUCLEOTIDE SEQUENCE</scope>
    <source>
        <strain evidence="1">CBS 109366</strain>
    </source>
</reference>